<dbReference type="CDD" id="cd09918">
    <property type="entry name" value="SH2_Nterm_SPT6_like"/>
    <property type="match status" value="1"/>
</dbReference>
<dbReference type="GO" id="GO:0031491">
    <property type="term" value="F:nucleosome binding"/>
    <property type="evidence" value="ECO:0007669"/>
    <property type="project" value="TreeGrafter"/>
</dbReference>
<dbReference type="SUPFAM" id="SSF55550">
    <property type="entry name" value="SH2 domain"/>
    <property type="match status" value="1"/>
</dbReference>
<dbReference type="InterPro" id="IPR036860">
    <property type="entry name" value="SH2_dom_sf"/>
</dbReference>
<dbReference type="Pfam" id="PF14633">
    <property type="entry name" value="SH2_2"/>
    <property type="match status" value="1"/>
</dbReference>
<keyword evidence="3" id="KW-1185">Reference proteome</keyword>
<dbReference type="Proteomes" id="UP000230423">
    <property type="component" value="Unassembled WGS sequence"/>
</dbReference>
<evidence type="ECO:0000313" key="3">
    <source>
        <dbReference type="Proteomes" id="UP000230423"/>
    </source>
</evidence>
<dbReference type="InterPro" id="IPR035019">
    <property type="entry name" value="Spt6_SH2_N"/>
</dbReference>
<dbReference type="GO" id="GO:0008023">
    <property type="term" value="C:transcription elongation factor complex"/>
    <property type="evidence" value="ECO:0007669"/>
    <property type="project" value="TreeGrafter"/>
</dbReference>
<dbReference type="PANTHER" id="PTHR10145">
    <property type="entry name" value="TRANSCRIPTION ELONGATION FACTOR SPT6"/>
    <property type="match status" value="1"/>
</dbReference>
<name>A0A2G9TJJ4_TELCI</name>
<dbReference type="Gene3D" id="3.30.505.10">
    <property type="entry name" value="SH2 domain"/>
    <property type="match status" value="1"/>
</dbReference>
<dbReference type="InterPro" id="IPR017072">
    <property type="entry name" value="TF_Spt6"/>
</dbReference>
<organism evidence="2 3">
    <name type="scientific">Teladorsagia circumcincta</name>
    <name type="common">Brown stomach worm</name>
    <name type="synonym">Ostertagia circumcincta</name>
    <dbReference type="NCBI Taxonomy" id="45464"/>
    <lineage>
        <taxon>Eukaryota</taxon>
        <taxon>Metazoa</taxon>
        <taxon>Ecdysozoa</taxon>
        <taxon>Nematoda</taxon>
        <taxon>Chromadorea</taxon>
        <taxon>Rhabditida</taxon>
        <taxon>Rhabditina</taxon>
        <taxon>Rhabditomorpha</taxon>
        <taxon>Strongyloidea</taxon>
        <taxon>Trichostrongylidae</taxon>
        <taxon>Teladorsagia</taxon>
    </lineage>
</organism>
<dbReference type="GO" id="GO:0042393">
    <property type="term" value="F:histone binding"/>
    <property type="evidence" value="ECO:0007669"/>
    <property type="project" value="TreeGrafter"/>
</dbReference>
<dbReference type="AlphaFoldDB" id="A0A2G9TJJ4"/>
<gene>
    <name evidence="2" type="ORF">TELCIR_20497</name>
</gene>
<evidence type="ECO:0000259" key="1">
    <source>
        <dbReference type="Pfam" id="PF14633"/>
    </source>
</evidence>
<dbReference type="EMBL" id="KZ362491">
    <property type="protein sequence ID" value="PIO58078.1"/>
    <property type="molecule type" value="Genomic_DNA"/>
</dbReference>
<dbReference type="PANTHER" id="PTHR10145:SF6">
    <property type="entry name" value="TRANSCRIPTION ELONGATION FACTOR SPT6"/>
    <property type="match status" value="1"/>
</dbReference>
<sequence length="140" mass="16342">MNQPIYCRIIKLEPEKFSCLLSCRTSDLNKEPVPEHDTYWDYDLEKEDIEKDRSAKSLKAECNFTHRQIVHPQFHNVSYREAQRMLGQKDTGDIIIRPSAKSTNRLTISWKVTDGVVANIDVEEHDKEDPTELGRRLTIL</sequence>
<dbReference type="OrthoDB" id="5806593at2759"/>
<dbReference type="GO" id="GO:0140673">
    <property type="term" value="P:transcription elongation-coupled chromatin remodeling"/>
    <property type="evidence" value="ECO:0007669"/>
    <property type="project" value="InterPro"/>
</dbReference>
<accession>A0A2G9TJJ4</accession>
<reference evidence="2 3" key="1">
    <citation type="submission" date="2015-09" db="EMBL/GenBank/DDBJ databases">
        <title>Draft genome of the parasitic nematode Teladorsagia circumcincta isolate WARC Sus (inbred).</title>
        <authorList>
            <person name="Mitreva M."/>
        </authorList>
    </citation>
    <scope>NUCLEOTIDE SEQUENCE [LARGE SCALE GENOMIC DNA]</scope>
    <source>
        <strain evidence="2 3">S</strain>
    </source>
</reference>
<evidence type="ECO:0000313" key="2">
    <source>
        <dbReference type="EMBL" id="PIO58078.1"/>
    </source>
</evidence>
<dbReference type="GO" id="GO:0034728">
    <property type="term" value="P:nucleosome organization"/>
    <property type="evidence" value="ECO:0007669"/>
    <property type="project" value="TreeGrafter"/>
</dbReference>
<proteinExistence type="predicted"/>
<feature type="domain" description="Spt6 SH2" evidence="1">
    <location>
        <begin position="39"/>
        <end position="139"/>
    </location>
</feature>
<protein>
    <recommendedName>
        <fullName evidence="1">Spt6 SH2 domain-containing protein</fullName>
    </recommendedName>
</protein>
<dbReference type="InterPro" id="IPR035420">
    <property type="entry name" value="Spt6_SH2"/>
</dbReference>